<reference evidence="2" key="2">
    <citation type="submission" date="2020-06" db="EMBL/GenBank/DDBJ databases">
        <title>Helianthus annuus Genome sequencing and assembly Release 2.</title>
        <authorList>
            <person name="Gouzy J."/>
            <person name="Langlade N."/>
            <person name="Munos S."/>
        </authorList>
    </citation>
    <scope>NUCLEOTIDE SEQUENCE</scope>
    <source>
        <tissue evidence="2">Leaves</tissue>
    </source>
</reference>
<sequence length="111" mass="11982">MQSSQNCSLNNGASEFQSQSSSNGLKDYGIKGSHNMTPVSNMASTVSPVALDVTDTPASMLVKDDVKRNLVEVYHVDEDSHMSATKVHKSGEVKDANSAEKMNLIIPKIEK</sequence>
<comment type="caution">
    <text evidence="2">The sequence shown here is derived from an EMBL/GenBank/DDBJ whole genome shotgun (WGS) entry which is preliminary data.</text>
</comment>
<evidence type="ECO:0000313" key="3">
    <source>
        <dbReference type="Proteomes" id="UP000215914"/>
    </source>
</evidence>
<keyword evidence="3" id="KW-1185">Reference proteome</keyword>
<feature type="region of interest" description="Disordered" evidence="1">
    <location>
        <begin position="1"/>
        <end position="41"/>
    </location>
</feature>
<dbReference type="Gramene" id="mRNA:HanXRQr2_Chr05g0204701">
    <property type="protein sequence ID" value="mRNA:HanXRQr2_Chr05g0204701"/>
    <property type="gene ID" value="HanXRQr2_Chr05g0204701"/>
</dbReference>
<organism evidence="2 3">
    <name type="scientific">Helianthus annuus</name>
    <name type="common">Common sunflower</name>
    <dbReference type="NCBI Taxonomy" id="4232"/>
    <lineage>
        <taxon>Eukaryota</taxon>
        <taxon>Viridiplantae</taxon>
        <taxon>Streptophyta</taxon>
        <taxon>Embryophyta</taxon>
        <taxon>Tracheophyta</taxon>
        <taxon>Spermatophyta</taxon>
        <taxon>Magnoliopsida</taxon>
        <taxon>eudicotyledons</taxon>
        <taxon>Gunneridae</taxon>
        <taxon>Pentapetalae</taxon>
        <taxon>asterids</taxon>
        <taxon>campanulids</taxon>
        <taxon>Asterales</taxon>
        <taxon>Asteraceae</taxon>
        <taxon>Asteroideae</taxon>
        <taxon>Heliantheae alliance</taxon>
        <taxon>Heliantheae</taxon>
        <taxon>Helianthus</taxon>
    </lineage>
</organism>
<proteinExistence type="predicted"/>
<name>A0A9K3NLW3_HELAN</name>
<feature type="compositionally biased region" description="Polar residues" evidence="1">
    <location>
        <begin position="1"/>
        <end position="24"/>
    </location>
</feature>
<gene>
    <name evidence="2" type="ORF">HanXRQr2_Chr05g0204701</name>
</gene>
<evidence type="ECO:0000256" key="1">
    <source>
        <dbReference type="SAM" id="MobiDB-lite"/>
    </source>
</evidence>
<dbReference type="AlphaFoldDB" id="A0A9K3NLW3"/>
<accession>A0A9K3NLW3</accession>
<protein>
    <submittedName>
        <fullName evidence="2">Uncharacterized protein</fullName>
    </submittedName>
</protein>
<reference evidence="2" key="1">
    <citation type="journal article" date="2017" name="Nature">
        <title>The sunflower genome provides insights into oil metabolism, flowering and Asterid evolution.</title>
        <authorList>
            <person name="Badouin H."/>
            <person name="Gouzy J."/>
            <person name="Grassa C.J."/>
            <person name="Murat F."/>
            <person name="Staton S.E."/>
            <person name="Cottret L."/>
            <person name="Lelandais-Briere C."/>
            <person name="Owens G.L."/>
            <person name="Carrere S."/>
            <person name="Mayjonade B."/>
            <person name="Legrand L."/>
            <person name="Gill N."/>
            <person name="Kane N.C."/>
            <person name="Bowers J.E."/>
            <person name="Hubner S."/>
            <person name="Bellec A."/>
            <person name="Berard A."/>
            <person name="Berges H."/>
            <person name="Blanchet N."/>
            <person name="Boniface M.C."/>
            <person name="Brunel D."/>
            <person name="Catrice O."/>
            <person name="Chaidir N."/>
            <person name="Claudel C."/>
            <person name="Donnadieu C."/>
            <person name="Faraut T."/>
            <person name="Fievet G."/>
            <person name="Helmstetter N."/>
            <person name="King M."/>
            <person name="Knapp S.J."/>
            <person name="Lai Z."/>
            <person name="Le Paslier M.C."/>
            <person name="Lippi Y."/>
            <person name="Lorenzon L."/>
            <person name="Mandel J.R."/>
            <person name="Marage G."/>
            <person name="Marchand G."/>
            <person name="Marquand E."/>
            <person name="Bret-Mestries E."/>
            <person name="Morien E."/>
            <person name="Nambeesan S."/>
            <person name="Nguyen T."/>
            <person name="Pegot-Espagnet P."/>
            <person name="Pouilly N."/>
            <person name="Raftis F."/>
            <person name="Sallet E."/>
            <person name="Schiex T."/>
            <person name="Thomas J."/>
            <person name="Vandecasteele C."/>
            <person name="Vares D."/>
            <person name="Vear F."/>
            <person name="Vautrin S."/>
            <person name="Crespi M."/>
            <person name="Mangin B."/>
            <person name="Burke J.M."/>
            <person name="Salse J."/>
            <person name="Munos S."/>
            <person name="Vincourt P."/>
            <person name="Rieseberg L.H."/>
            <person name="Langlade N.B."/>
        </authorList>
    </citation>
    <scope>NUCLEOTIDE SEQUENCE</scope>
    <source>
        <tissue evidence="2">Leaves</tissue>
    </source>
</reference>
<dbReference type="Proteomes" id="UP000215914">
    <property type="component" value="Unassembled WGS sequence"/>
</dbReference>
<dbReference type="EMBL" id="MNCJ02000320">
    <property type="protein sequence ID" value="KAF5805069.1"/>
    <property type="molecule type" value="Genomic_DNA"/>
</dbReference>
<evidence type="ECO:0000313" key="2">
    <source>
        <dbReference type="EMBL" id="KAF5805069.1"/>
    </source>
</evidence>